<accession>A0A1H9LFK5</accession>
<dbReference type="InterPro" id="IPR002563">
    <property type="entry name" value="Flavin_Rdtase-like_dom"/>
</dbReference>
<dbReference type="GO" id="GO:0006208">
    <property type="term" value="P:pyrimidine nucleobase catabolic process"/>
    <property type="evidence" value="ECO:0007669"/>
    <property type="project" value="TreeGrafter"/>
</dbReference>
<evidence type="ECO:0000313" key="4">
    <source>
        <dbReference type="Proteomes" id="UP000199051"/>
    </source>
</evidence>
<keyword evidence="4" id="KW-1185">Reference proteome</keyword>
<proteinExistence type="predicted"/>
<evidence type="ECO:0000256" key="1">
    <source>
        <dbReference type="ARBA" id="ARBA00023002"/>
    </source>
</evidence>
<dbReference type="SUPFAM" id="SSF50475">
    <property type="entry name" value="FMN-binding split barrel"/>
    <property type="match status" value="1"/>
</dbReference>
<name>A0A1H9LFK5_9PSEU</name>
<reference evidence="4" key="1">
    <citation type="submission" date="2016-10" db="EMBL/GenBank/DDBJ databases">
        <authorList>
            <person name="Varghese N."/>
            <person name="Submissions S."/>
        </authorList>
    </citation>
    <scope>NUCLEOTIDE SEQUENCE [LARGE SCALE GENOMIC DNA]</scope>
    <source>
        <strain evidence="4">DSM 44260</strain>
    </source>
</reference>
<dbReference type="SMART" id="SM00903">
    <property type="entry name" value="Flavin_Reduct"/>
    <property type="match status" value="1"/>
</dbReference>
<evidence type="ECO:0000259" key="2">
    <source>
        <dbReference type="SMART" id="SM00903"/>
    </source>
</evidence>
<dbReference type="Proteomes" id="UP000199051">
    <property type="component" value="Unassembled WGS sequence"/>
</dbReference>
<sequence>MTARTPQRDHDRVGFDPATFRRAMGRFTTGITVITTEWDGEVHGMTANGFLSVSLDPPLVLVSLDRKTRMQSLLAQSGRYGVSILADHQEVHSRHFAGRPVASLEPEFDTVAGVPLLVGSLARIACRVVDVHEGGDHILHIGQVEHLDYQDGDPLVFYTGGYRVLHTTITEDFFSY</sequence>
<dbReference type="STRING" id="155974.SAMN04487818_101580"/>
<dbReference type="GO" id="GO:0042602">
    <property type="term" value="F:riboflavin reductase (NADPH) activity"/>
    <property type="evidence" value="ECO:0007669"/>
    <property type="project" value="TreeGrafter"/>
</dbReference>
<dbReference type="GO" id="GO:0010181">
    <property type="term" value="F:FMN binding"/>
    <property type="evidence" value="ECO:0007669"/>
    <property type="project" value="InterPro"/>
</dbReference>
<dbReference type="PANTHER" id="PTHR30466:SF1">
    <property type="entry name" value="FMN REDUCTASE (NADH) RUTF"/>
    <property type="match status" value="1"/>
</dbReference>
<dbReference type="PANTHER" id="PTHR30466">
    <property type="entry name" value="FLAVIN REDUCTASE"/>
    <property type="match status" value="1"/>
</dbReference>
<dbReference type="EMBL" id="FOGI01000001">
    <property type="protein sequence ID" value="SER10029.1"/>
    <property type="molecule type" value="Genomic_DNA"/>
</dbReference>
<keyword evidence="1" id="KW-0560">Oxidoreductase</keyword>
<protein>
    <submittedName>
        <fullName evidence="3">NADH-FMN oxidoreductase RutF, flavin reductase (DIM6/NTAB) family</fullName>
    </submittedName>
</protein>
<organism evidence="3 4">
    <name type="scientific">Actinokineospora terrae</name>
    <dbReference type="NCBI Taxonomy" id="155974"/>
    <lineage>
        <taxon>Bacteria</taxon>
        <taxon>Bacillati</taxon>
        <taxon>Actinomycetota</taxon>
        <taxon>Actinomycetes</taxon>
        <taxon>Pseudonocardiales</taxon>
        <taxon>Pseudonocardiaceae</taxon>
        <taxon>Actinokineospora</taxon>
    </lineage>
</organism>
<feature type="domain" description="Flavin reductase like" evidence="2">
    <location>
        <begin position="24"/>
        <end position="164"/>
    </location>
</feature>
<evidence type="ECO:0000313" key="3">
    <source>
        <dbReference type="EMBL" id="SER10029.1"/>
    </source>
</evidence>
<dbReference type="InterPro" id="IPR012349">
    <property type="entry name" value="Split_barrel_FMN-bd"/>
</dbReference>
<dbReference type="Pfam" id="PF01613">
    <property type="entry name" value="Flavin_Reduct"/>
    <property type="match status" value="1"/>
</dbReference>
<dbReference type="InterPro" id="IPR050268">
    <property type="entry name" value="NADH-dep_flavin_reductase"/>
</dbReference>
<dbReference type="RefSeq" id="WP_092774791.1">
    <property type="nucleotide sequence ID" value="NZ_FOGI01000001.1"/>
</dbReference>
<gene>
    <name evidence="3" type="ORF">SAMN04487818_101580</name>
</gene>
<dbReference type="AlphaFoldDB" id="A0A1H9LFK5"/>
<dbReference type="Gene3D" id="2.30.110.10">
    <property type="entry name" value="Electron Transport, Fmn-binding Protein, Chain A"/>
    <property type="match status" value="1"/>
</dbReference>